<protein>
    <recommendedName>
        <fullName evidence="5">Secreted protein</fullName>
    </recommendedName>
</protein>
<evidence type="ECO:0000313" key="3">
    <source>
        <dbReference type="EMBL" id="EGX60318.1"/>
    </source>
</evidence>
<gene>
    <name evidence="3" type="ORF">SZN_08219</name>
</gene>
<dbReference type="RefSeq" id="WP_007493211.1">
    <property type="nucleotide sequence ID" value="NZ_AGBF01000016.1"/>
</dbReference>
<feature type="signal peptide" evidence="2">
    <location>
        <begin position="1"/>
        <end position="28"/>
    </location>
</feature>
<dbReference type="AlphaFoldDB" id="G2G830"/>
<keyword evidence="2" id="KW-0732">Signal</keyword>
<name>G2G830_9ACTN</name>
<dbReference type="Proteomes" id="UP000004217">
    <property type="component" value="Unassembled WGS sequence"/>
</dbReference>
<accession>G2G830</accession>
<dbReference type="PATRIC" id="fig|700597.3.peg.1607"/>
<feature type="region of interest" description="Disordered" evidence="1">
    <location>
        <begin position="90"/>
        <end position="122"/>
    </location>
</feature>
<reference evidence="3 4" key="1">
    <citation type="submission" date="2011-08" db="EMBL/GenBank/DDBJ databases">
        <authorList>
            <person name="Lin Y."/>
            <person name="Hao X."/>
            <person name="Johnstone L."/>
            <person name="Miller S.J."/>
            <person name="Wei G."/>
            <person name="Rensing C."/>
        </authorList>
    </citation>
    <scope>NUCLEOTIDE SEQUENCE [LARGE SCALE GENOMIC DNA]</scope>
    <source>
        <strain evidence="3 4">K42</strain>
    </source>
</reference>
<evidence type="ECO:0000313" key="4">
    <source>
        <dbReference type="Proteomes" id="UP000004217"/>
    </source>
</evidence>
<dbReference type="OrthoDB" id="4241902at2"/>
<sequence>MFNGKKIAAAGLLGGLAMTCIGVGQAHAANTAVCGLDAQGNIICTQQVTGQTPEGDGFVLRRTVNCQPTKPLTLPTAGVLSSGQTRIGPDITCADMNKQAPAPSAQSADQDESSPLISRLLG</sequence>
<feature type="compositionally biased region" description="Low complexity" evidence="1">
    <location>
        <begin position="99"/>
        <end position="108"/>
    </location>
</feature>
<comment type="caution">
    <text evidence="3">The sequence shown here is derived from an EMBL/GenBank/DDBJ whole genome shotgun (WGS) entry which is preliminary data.</text>
</comment>
<evidence type="ECO:0008006" key="5">
    <source>
        <dbReference type="Google" id="ProtNLM"/>
    </source>
</evidence>
<evidence type="ECO:0000256" key="1">
    <source>
        <dbReference type="SAM" id="MobiDB-lite"/>
    </source>
</evidence>
<organism evidence="3 4">
    <name type="scientific">Streptomyces zinciresistens K42</name>
    <dbReference type="NCBI Taxonomy" id="700597"/>
    <lineage>
        <taxon>Bacteria</taxon>
        <taxon>Bacillati</taxon>
        <taxon>Actinomycetota</taxon>
        <taxon>Actinomycetes</taxon>
        <taxon>Kitasatosporales</taxon>
        <taxon>Streptomycetaceae</taxon>
        <taxon>Streptomyces</taxon>
    </lineage>
</organism>
<keyword evidence="4" id="KW-1185">Reference proteome</keyword>
<proteinExistence type="predicted"/>
<evidence type="ECO:0000256" key="2">
    <source>
        <dbReference type="SAM" id="SignalP"/>
    </source>
</evidence>
<dbReference type="EMBL" id="AGBF01000016">
    <property type="protein sequence ID" value="EGX60318.1"/>
    <property type="molecule type" value="Genomic_DNA"/>
</dbReference>
<feature type="chain" id="PRO_5003430009" description="Secreted protein" evidence="2">
    <location>
        <begin position="29"/>
        <end position="122"/>
    </location>
</feature>